<accession>A0A914V7V9</accession>
<dbReference type="CDD" id="cd00037">
    <property type="entry name" value="CLECT"/>
    <property type="match status" value="1"/>
</dbReference>
<dbReference type="AlphaFoldDB" id="A0A914V7V9"/>
<dbReference type="InterPro" id="IPR009030">
    <property type="entry name" value="Growth_fac_rcpt_cys_sf"/>
</dbReference>
<proteinExistence type="predicted"/>
<dbReference type="InterPro" id="IPR016186">
    <property type="entry name" value="C-type_lectin-like/link_sf"/>
</dbReference>
<feature type="compositionally biased region" description="Low complexity" evidence="8">
    <location>
        <begin position="195"/>
        <end position="206"/>
    </location>
</feature>
<dbReference type="SMART" id="SM00135">
    <property type="entry name" value="LY"/>
    <property type="match status" value="4"/>
</dbReference>
<dbReference type="Pfam" id="PF00059">
    <property type="entry name" value="Lectin_C"/>
    <property type="match status" value="1"/>
</dbReference>
<sequence>MSLTTLIIGLSVLFHTSTANECPRKWIQSPTNHDKCYLVVSEKKIWFNAEDYCTNAFAGAHLASICSAFENANIMAIVASAKATPLTGPIWIGLDDIENPGNFQWTDGSNCIYRNWQPGEPSTNSTTLCASMLATGNGKWLMGNCAAEQYFVCEMVASSSTPAFTTMSTSTKSSTTRTTTYRYTTMSTTTKITTTSTTAKMSTSQTPSAKDCRELHQRDSKLPSGVYTLNPPGIPAFSAYCDMTTDGGGWTVFQRRINGDLSFYDKFWYQYKVGFNNGLENNLWLGNDIIHVLTTKDPNVELRIDLWGDRTPGSSNPNGYWWEKRTNFFIDDEAHFYILHLSSSYTGNASTSIGEGIIWSNGLKFSTYDANHGADSDCIYPRQLGGWWLAGCSQSALNGKYVPLSWGNGYGFFWYMGSKGWISPVQSLTCLRDSWAALIRPVDKTSSRFVAKQLIESAVELFVTDAEMTLLALLYLFICSLFLLNDSFQVVEGKAAGPSCRCGSGETVGDDHDSCVDVDECLEQGEGQSACEHICTNTKGSFLCSCAPGYSLNSDGRRCTLDAKDEGRLLVSLENEVHTIPLSVHSKSQYGILMSNQEVGGMIHGLDYSSIDQRLYMTVSSVGGAQGSIHSYFGRQKCIVDHLTGVSNVAVDWITGNIHYTTGNPSRRTGVGVCTNDGRFCRLLVSDNEMHRFRGLALHPRRGLMFWSDWGSHGPKIEQSSMNGDNRKTLIDEKLEWPNGLTMDYIKEHLYFIDAQLQSIERVDIFTGRRSVVTTQDVHHPFDIVVFDGHIFWTDWHIDSVLVTSITNVTDRHIASSLPDVPFGMAIDHPAYHQIGSQYNPCQEAQCSHICLLTSGNSKKIEKNDKLPTASCVCPDQYFMQGDQCMPFNETERRRRDLDKALRYLTEAFCS</sequence>
<dbReference type="InterPro" id="IPR036056">
    <property type="entry name" value="Fibrinogen-like_C"/>
</dbReference>
<name>A0A914V7V9_9BILA</name>
<evidence type="ECO:0000256" key="1">
    <source>
        <dbReference type="ARBA" id="ARBA00022536"/>
    </source>
</evidence>
<feature type="domain" description="EGF-like" evidence="10">
    <location>
        <begin position="517"/>
        <end position="560"/>
    </location>
</feature>
<dbReference type="GO" id="GO:0005886">
    <property type="term" value="C:plasma membrane"/>
    <property type="evidence" value="ECO:0007669"/>
    <property type="project" value="TreeGrafter"/>
</dbReference>
<dbReference type="GO" id="GO:0017147">
    <property type="term" value="F:Wnt-protein binding"/>
    <property type="evidence" value="ECO:0007669"/>
    <property type="project" value="TreeGrafter"/>
</dbReference>
<dbReference type="GO" id="GO:0042813">
    <property type="term" value="F:Wnt receptor activity"/>
    <property type="evidence" value="ECO:0007669"/>
    <property type="project" value="TreeGrafter"/>
</dbReference>
<dbReference type="SMART" id="SM00179">
    <property type="entry name" value="EGF_CA"/>
    <property type="match status" value="1"/>
</dbReference>
<dbReference type="InterPro" id="IPR000152">
    <property type="entry name" value="EGF-type_Asp/Asn_hydroxyl_site"/>
</dbReference>
<dbReference type="PANTHER" id="PTHR46513:SF35">
    <property type="entry name" value="EGF-LIKE DOMAIN-CONTAINING PROTEIN"/>
    <property type="match status" value="1"/>
</dbReference>
<dbReference type="Gene3D" id="2.10.25.10">
    <property type="entry name" value="Laminin"/>
    <property type="match status" value="1"/>
</dbReference>
<dbReference type="PROSITE" id="PS01186">
    <property type="entry name" value="EGF_2"/>
    <property type="match status" value="1"/>
</dbReference>
<dbReference type="PROSITE" id="PS51406">
    <property type="entry name" value="FIBRINOGEN_C_2"/>
    <property type="match status" value="1"/>
</dbReference>
<dbReference type="InterPro" id="IPR001304">
    <property type="entry name" value="C-type_lectin-like"/>
</dbReference>
<dbReference type="PROSITE" id="PS51120">
    <property type="entry name" value="LDLRB"/>
    <property type="match status" value="1"/>
</dbReference>
<feature type="domain" description="Fibrinogen C-terminal" evidence="12">
    <location>
        <begin position="203"/>
        <end position="435"/>
    </location>
</feature>
<keyword evidence="13" id="KW-1185">Reference proteome</keyword>
<dbReference type="Gene3D" id="3.90.215.10">
    <property type="entry name" value="Gamma Fibrinogen, chain A, domain 1"/>
    <property type="match status" value="1"/>
</dbReference>
<organism evidence="13 14">
    <name type="scientific">Plectus sambesii</name>
    <dbReference type="NCBI Taxonomy" id="2011161"/>
    <lineage>
        <taxon>Eukaryota</taxon>
        <taxon>Metazoa</taxon>
        <taxon>Ecdysozoa</taxon>
        <taxon>Nematoda</taxon>
        <taxon>Chromadorea</taxon>
        <taxon>Plectida</taxon>
        <taxon>Plectina</taxon>
        <taxon>Plectoidea</taxon>
        <taxon>Plectidae</taxon>
        <taxon>Plectus</taxon>
    </lineage>
</organism>
<evidence type="ECO:0000259" key="11">
    <source>
        <dbReference type="PROSITE" id="PS50041"/>
    </source>
</evidence>
<dbReference type="SUPFAM" id="SSF63825">
    <property type="entry name" value="YWTD domain"/>
    <property type="match status" value="1"/>
</dbReference>
<dbReference type="Pfam" id="PF07645">
    <property type="entry name" value="EGF_CA"/>
    <property type="match status" value="1"/>
</dbReference>
<keyword evidence="2 9" id="KW-0732">Signal</keyword>
<feature type="repeat" description="LDL-receptor class B" evidence="7">
    <location>
        <begin position="703"/>
        <end position="747"/>
    </location>
</feature>
<dbReference type="SMART" id="SM00186">
    <property type="entry name" value="FBG"/>
    <property type="match status" value="1"/>
</dbReference>
<dbReference type="SMART" id="SM00034">
    <property type="entry name" value="CLECT"/>
    <property type="match status" value="1"/>
</dbReference>
<dbReference type="Gene3D" id="4.10.530.10">
    <property type="entry name" value="Gamma-fibrinogen Carboxyl Terminal Fragment, domain 2"/>
    <property type="match status" value="1"/>
</dbReference>
<comment type="caution">
    <text evidence="6">Lacks conserved residue(s) required for the propagation of feature annotation.</text>
</comment>
<evidence type="ECO:0000256" key="9">
    <source>
        <dbReference type="SAM" id="SignalP"/>
    </source>
</evidence>
<dbReference type="InterPro" id="IPR050778">
    <property type="entry name" value="Cueball_EGF_LRP_Nidogen"/>
</dbReference>
<evidence type="ECO:0000256" key="3">
    <source>
        <dbReference type="ARBA" id="ARBA00022737"/>
    </source>
</evidence>
<evidence type="ECO:0000313" key="14">
    <source>
        <dbReference type="WBParaSite" id="PSAMB.scaffold1633size29213.g14108.t1"/>
    </source>
</evidence>
<feature type="region of interest" description="Disordered" evidence="8">
    <location>
        <begin position="195"/>
        <end position="214"/>
    </location>
</feature>
<evidence type="ECO:0000259" key="10">
    <source>
        <dbReference type="PROSITE" id="PS50026"/>
    </source>
</evidence>
<dbReference type="Pfam" id="PF00058">
    <property type="entry name" value="Ldl_recept_b"/>
    <property type="match status" value="1"/>
</dbReference>
<dbReference type="CDD" id="cd00054">
    <property type="entry name" value="EGF_CA"/>
    <property type="match status" value="1"/>
</dbReference>
<dbReference type="InterPro" id="IPR018097">
    <property type="entry name" value="EGF_Ca-bd_CS"/>
</dbReference>
<dbReference type="Proteomes" id="UP000887566">
    <property type="component" value="Unplaced"/>
</dbReference>
<dbReference type="Gene3D" id="2.120.10.30">
    <property type="entry name" value="TolB, C-terminal domain"/>
    <property type="match status" value="1"/>
</dbReference>
<dbReference type="SUPFAM" id="SSF56496">
    <property type="entry name" value="Fibrinogen C-terminal domain-like"/>
    <property type="match status" value="1"/>
</dbReference>
<keyword evidence="3" id="KW-0677">Repeat</keyword>
<dbReference type="PROSITE" id="PS50026">
    <property type="entry name" value="EGF_3"/>
    <property type="match status" value="1"/>
</dbReference>
<dbReference type="NCBIfam" id="NF040941">
    <property type="entry name" value="GGGWT_bact"/>
    <property type="match status" value="1"/>
</dbReference>
<dbReference type="InterPro" id="IPR000033">
    <property type="entry name" value="LDLR_classB_rpt"/>
</dbReference>
<feature type="signal peptide" evidence="9">
    <location>
        <begin position="1"/>
        <end position="19"/>
    </location>
</feature>
<dbReference type="InterPro" id="IPR020837">
    <property type="entry name" value="Fibrinogen_CS"/>
</dbReference>
<evidence type="ECO:0000256" key="2">
    <source>
        <dbReference type="ARBA" id="ARBA00022729"/>
    </source>
</evidence>
<dbReference type="PROSITE" id="PS01187">
    <property type="entry name" value="EGF_CA"/>
    <property type="match status" value="1"/>
</dbReference>
<evidence type="ECO:0000313" key="13">
    <source>
        <dbReference type="Proteomes" id="UP000887566"/>
    </source>
</evidence>
<dbReference type="InterPro" id="IPR001881">
    <property type="entry name" value="EGF-like_Ca-bd_dom"/>
</dbReference>
<evidence type="ECO:0000256" key="5">
    <source>
        <dbReference type="ARBA" id="ARBA00023180"/>
    </source>
</evidence>
<evidence type="ECO:0000256" key="7">
    <source>
        <dbReference type="PROSITE-ProRule" id="PRU00461"/>
    </source>
</evidence>
<dbReference type="GO" id="GO:0005509">
    <property type="term" value="F:calcium ion binding"/>
    <property type="evidence" value="ECO:0007669"/>
    <property type="project" value="InterPro"/>
</dbReference>
<dbReference type="WBParaSite" id="PSAMB.scaffold1633size29213.g14108.t1">
    <property type="protein sequence ID" value="PSAMB.scaffold1633size29213.g14108.t1"/>
    <property type="gene ID" value="PSAMB.scaffold1633size29213.g14108"/>
</dbReference>
<dbReference type="Gene3D" id="3.10.100.10">
    <property type="entry name" value="Mannose-Binding Protein A, subunit A"/>
    <property type="match status" value="1"/>
</dbReference>
<keyword evidence="5" id="KW-0325">Glycoprotein</keyword>
<dbReference type="PROSITE" id="PS50041">
    <property type="entry name" value="C_TYPE_LECTIN_2"/>
    <property type="match status" value="1"/>
</dbReference>
<reference evidence="14" key="1">
    <citation type="submission" date="2022-11" db="UniProtKB">
        <authorList>
            <consortium name="WormBaseParasite"/>
        </authorList>
    </citation>
    <scope>IDENTIFICATION</scope>
</reference>
<evidence type="ECO:0000259" key="12">
    <source>
        <dbReference type="PROSITE" id="PS51406"/>
    </source>
</evidence>
<keyword evidence="1 6" id="KW-0245">EGF-like domain</keyword>
<evidence type="ECO:0000256" key="8">
    <source>
        <dbReference type="SAM" id="MobiDB-lite"/>
    </source>
</evidence>
<dbReference type="InterPro" id="IPR014716">
    <property type="entry name" value="Fibrinogen_a/b/g_C_1"/>
</dbReference>
<dbReference type="InterPro" id="IPR002181">
    <property type="entry name" value="Fibrinogen_a/b/g_C_dom"/>
</dbReference>
<dbReference type="InterPro" id="IPR016187">
    <property type="entry name" value="CTDL_fold"/>
</dbReference>
<evidence type="ECO:0000256" key="4">
    <source>
        <dbReference type="ARBA" id="ARBA00023157"/>
    </source>
</evidence>
<feature type="chain" id="PRO_5037825760" evidence="9">
    <location>
        <begin position="20"/>
        <end position="911"/>
    </location>
</feature>
<dbReference type="SUPFAM" id="SSF57184">
    <property type="entry name" value="Growth factor receptor domain"/>
    <property type="match status" value="1"/>
</dbReference>
<dbReference type="Pfam" id="PF00147">
    <property type="entry name" value="Fibrinogen_C"/>
    <property type="match status" value="1"/>
</dbReference>
<dbReference type="PANTHER" id="PTHR46513">
    <property type="entry name" value="VITELLOGENIN RECEPTOR-LIKE PROTEIN-RELATED-RELATED"/>
    <property type="match status" value="1"/>
</dbReference>
<feature type="domain" description="C-type lectin" evidence="11">
    <location>
        <begin position="32"/>
        <end position="154"/>
    </location>
</feature>
<dbReference type="InterPro" id="IPR000742">
    <property type="entry name" value="EGF"/>
</dbReference>
<dbReference type="SMART" id="SM00181">
    <property type="entry name" value="EGF"/>
    <property type="match status" value="2"/>
</dbReference>
<keyword evidence="4" id="KW-1015">Disulfide bond</keyword>
<dbReference type="PROSITE" id="PS00010">
    <property type="entry name" value="ASX_HYDROXYL"/>
    <property type="match status" value="1"/>
</dbReference>
<evidence type="ECO:0000256" key="6">
    <source>
        <dbReference type="PROSITE-ProRule" id="PRU00076"/>
    </source>
</evidence>
<dbReference type="InterPro" id="IPR049883">
    <property type="entry name" value="NOTCH1_EGF-like"/>
</dbReference>
<dbReference type="PROSITE" id="PS00514">
    <property type="entry name" value="FIBRINOGEN_C_1"/>
    <property type="match status" value="1"/>
</dbReference>
<dbReference type="GO" id="GO:0060070">
    <property type="term" value="P:canonical Wnt signaling pathway"/>
    <property type="evidence" value="ECO:0007669"/>
    <property type="project" value="TreeGrafter"/>
</dbReference>
<dbReference type="FunFam" id="2.120.10.30:FF:000241">
    <property type="entry name" value="Low-density lipoprotein receptor-related protein 6"/>
    <property type="match status" value="1"/>
</dbReference>
<dbReference type="InterPro" id="IPR011042">
    <property type="entry name" value="6-blade_b-propeller_TolB-like"/>
</dbReference>
<protein>
    <submittedName>
        <fullName evidence="14">Uncharacterized protein</fullName>
    </submittedName>
</protein>
<dbReference type="SUPFAM" id="SSF56436">
    <property type="entry name" value="C-type lectin-like"/>
    <property type="match status" value="1"/>
</dbReference>